<dbReference type="GO" id="GO:0009097">
    <property type="term" value="P:isoleucine biosynthetic process"/>
    <property type="evidence" value="ECO:0007669"/>
    <property type="project" value="TreeGrafter"/>
</dbReference>
<dbReference type="PROSITE" id="PS00187">
    <property type="entry name" value="TPP_ENZYMES"/>
    <property type="match status" value="1"/>
</dbReference>
<evidence type="ECO:0000259" key="6">
    <source>
        <dbReference type="Pfam" id="PF02775"/>
    </source>
</evidence>
<accession>A0A1H3NKN9</accession>
<dbReference type="GO" id="GO:0050660">
    <property type="term" value="F:flavin adenine dinucleotide binding"/>
    <property type="evidence" value="ECO:0007669"/>
    <property type="project" value="TreeGrafter"/>
</dbReference>
<dbReference type="Pfam" id="PF02775">
    <property type="entry name" value="TPP_enzyme_C"/>
    <property type="match status" value="1"/>
</dbReference>
<dbReference type="InterPro" id="IPR029035">
    <property type="entry name" value="DHS-like_NAD/FAD-binding_dom"/>
</dbReference>
<dbReference type="SUPFAM" id="SSF52518">
    <property type="entry name" value="Thiamin diphosphate-binding fold (THDP-binding)"/>
    <property type="match status" value="2"/>
</dbReference>
<evidence type="ECO:0000256" key="1">
    <source>
        <dbReference type="ARBA" id="ARBA00001964"/>
    </source>
</evidence>
<protein>
    <submittedName>
        <fullName evidence="8">Acetolactate synthase-1/2/3 large subunit</fullName>
    </submittedName>
</protein>
<evidence type="ECO:0000313" key="9">
    <source>
        <dbReference type="Proteomes" id="UP000199529"/>
    </source>
</evidence>
<dbReference type="GO" id="GO:0003984">
    <property type="term" value="F:acetolactate synthase activity"/>
    <property type="evidence" value="ECO:0007669"/>
    <property type="project" value="TreeGrafter"/>
</dbReference>
<comment type="similarity">
    <text evidence="2 4">Belongs to the TPP enzyme family.</text>
</comment>
<name>A0A1H3NKN9_9PSEU</name>
<feature type="domain" description="Thiamine pyrophosphate enzyme TPP-binding" evidence="6">
    <location>
        <begin position="384"/>
        <end position="524"/>
    </location>
</feature>
<dbReference type="Pfam" id="PF02776">
    <property type="entry name" value="TPP_enzyme_N"/>
    <property type="match status" value="1"/>
</dbReference>
<dbReference type="CDD" id="cd00568">
    <property type="entry name" value="TPP_enzymes"/>
    <property type="match status" value="1"/>
</dbReference>
<comment type="cofactor">
    <cofactor evidence="1">
        <name>thiamine diphosphate</name>
        <dbReference type="ChEBI" id="CHEBI:58937"/>
    </cofactor>
</comment>
<feature type="domain" description="Thiamine pyrophosphate enzyme central" evidence="5">
    <location>
        <begin position="192"/>
        <end position="322"/>
    </location>
</feature>
<keyword evidence="3 4" id="KW-0786">Thiamine pyrophosphate</keyword>
<organism evidence="8 9">
    <name type="scientific">Saccharopolyspora shandongensis</name>
    <dbReference type="NCBI Taxonomy" id="418495"/>
    <lineage>
        <taxon>Bacteria</taxon>
        <taxon>Bacillati</taxon>
        <taxon>Actinomycetota</taxon>
        <taxon>Actinomycetes</taxon>
        <taxon>Pseudonocardiales</taxon>
        <taxon>Pseudonocardiaceae</taxon>
        <taxon>Saccharopolyspora</taxon>
    </lineage>
</organism>
<dbReference type="SUPFAM" id="SSF52467">
    <property type="entry name" value="DHS-like NAD/FAD-binding domain"/>
    <property type="match status" value="1"/>
</dbReference>
<evidence type="ECO:0000259" key="5">
    <source>
        <dbReference type="Pfam" id="PF00205"/>
    </source>
</evidence>
<sequence length="544" mass="56557">MPSTNGGDLLVQVMRDNGVDTAFGVVSVHNLPLVEAVSRELRFVPVRHEAAAVNAADGYARTTGGLGVAITSTGTGAGNAAGAMVEALTAGSRVLHVTGQIDSPFLGQGRGVIHETKDQAAMLAAVSKHSATVNSSDAAESVLRQAVRSALSLPCGPSSVEWPIDLQYAEQRCQAAPAERGEAAPPVDPGAVRRAAEIIRSAERPILWVGGGGTGAGERVRELAELLGAGVLTSNSGRGSVPEDHELVIGNFAANPEAGPLLAEADLLISIGTHFRSNETRHYALELPGNHVQIDVDPAAIGRVHPAEVGLTGAAEQVLPQLLAELTGVVGAEAGWREKVTGTRARVRAHLRAAIGKYALICDAMRQALPAESVIARDVTIPSSQWGNRLLEIYRPNTNVFPVGGGIGQGLATGIGAAIGVPQAPTVVFAGDGGLTVHLGELATLAQEQPWLVLVVFNDGGYGVLRNMQDKHANRRSGVDLFTPNFGGLADALDMPYALVNRAESFAETFAKAVAEHRPVLIEVDVTALEPTPSPFVPPVHVPS</sequence>
<dbReference type="STRING" id="418495.SAMN05216215_103837"/>
<dbReference type="PANTHER" id="PTHR18968">
    <property type="entry name" value="THIAMINE PYROPHOSPHATE ENZYMES"/>
    <property type="match status" value="1"/>
</dbReference>
<dbReference type="GO" id="GO:0009099">
    <property type="term" value="P:L-valine biosynthetic process"/>
    <property type="evidence" value="ECO:0007669"/>
    <property type="project" value="TreeGrafter"/>
</dbReference>
<keyword evidence="9" id="KW-1185">Reference proteome</keyword>
<reference evidence="9" key="1">
    <citation type="submission" date="2016-10" db="EMBL/GenBank/DDBJ databases">
        <authorList>
            <person name="Varghese N."/>
            <person name="Submissions S."/>
        </authorList>
    </citation>
    <scope>NUCLEOTIDE SEQUENCE [LARGE SCALE GENOMIC DNA]</scope>
    <source>
        <strain evidence="9">CGMCC 4.3530</strain>
    </source>
</reference>
<evidence type="ECO:0000259" key="7">
    <source>
        <dbReference type="Pfam" id="PF02776"/>
    </source>
</evidence>
<dbReference type="Gene3D" id="3.40.50.1220">
    <property type="entry name" value="TPP-binding domain"/>
    <property type="match status" value="1"/>
</dbReference>
<dbReference type="NCBIfam" id="NF005470">
    <property type="entry name" value="PRK07064.1"/>
    <property type="match status" value="1"/>
</dbReference>
<dbReference type="InterPro" id="IPR012001">
    <property type="entry name" value="Thiamin_PyroP_enz_TPP-bd_dom"/>
</dbReference>
<dbReference type="GO" id="GO:0030976">
    <property type="term" value="F:thiamine pyrophosphate binding"/>
    <property type="evidence" value="ECO:0007669"/>
    <property type="project" value="InterPro"/>
</dbReference>
<evidence type="ECO:0000256" key="2">
    <source>
        <dbReference type="ARBA" id="ARBA00007812"/>
    </source>
</evidence>
<dbReference type="GO" id="GO:0005948">
    <property type="term" value="C:acetolactate synthase complex"/>
    <property type="evidence" value="ECO:0007669"/>
    <property type="project" value="TreeGrafter"/>
</dbReference>
<gene>
    <name evidence="8" type="ORF">SAMN05216215_103837</name>
</gene>
<dbReference type="Proteomes" id="UP000199529">
    <property type="component" value="Unassembled WGS sequence"/>
</dbReference>
<evidence type="ECO:0000313" key="8">
    <source>
        <dbReference type="EMBL" id="SDY89313.1"/>
    </source>
</evidence>
<dbReference type="RefSeq" id="WP_093272433.1">
    <property type="nucleotide sequence ID" value="NZ_FNOK01000038.1"/>
</dbReference>
<dbReference type="Gene3D" id="3.40.50.970">
    <property type="match status" value="2"/>
</dbReference>
<dbReference type="CDD" id="cd07035">
    <property type="entry name" value="TPP_PYR_POX_like"/>
    <property type="match status" value="1"/>
</dbReference>
<dbReference type="InterPro" id="IPR045229">
    <property type="entry name" value="TPP_enz"/>
</dbReference>
<dbReference type="PANTHER" id="PTHR18968:SF13">
    <property type="entry name" value="ACETOLACTATE SYNTHASE CATALYTIC SUBUNIT, MITOCHONDRIAL"/>
    <property type="match status" value="1"/>
</dbReference>
<dbReference type="InterPro" id="IPR012000">
    <property type="entry name" value="Thiamin_PyroP_enz_cen_dom"/>
</dbReference>
<dbReference type="InterPro" id="IPR011766">
    <property type="entry name" value="TPP_enzyme_TPP-bd"/>
</dbReference>
<dbReference type="GO" id="GO:0000287">
    <property type="term" value="F:magnesium ion binding"/>
    <property type="evidence" value="ECO:0007669"/>
    <property type="project" value="InterPro"/>
</dbReference>
<dbReference type="OrthoDB" id="4494979at2"/>
<dbReference type="EMBL" id="FNOK01000038">
    <property type="protein sequence ID" value="SDY89313.1"/>
    <property type="molecule type" value="Genomic_DNA"/>
</dbReference>
<evidence type="ECO:0000256" key="4">
    <source>
        <dbReference type="RuleBase" id="RU362132"/>
    </source>
</evidence>
<feature type="domain" description="Thiamine pyrophosphate enzyme N-terminal TPP-binding" evidence="7">
    <location>
        <begin position="5"/>
        <end position="122"/>
    </location>
</feature>
<dbReference type="InterPro" id="IPR029061">
    <property type="entry name" value="THDP-binding"/>
</dbReference>
<dbReference type="InterPro" id="IPR000399">
    <property type="entry name" value="TPP-bd_CS"/>
</dbReference>
<dbReference type="Pfam" id="PF00205">
    <property type="entry name" value="TPP_enzyme_M"/>
    <property type="match status" value="1"/>
</dbReference>
<dbReference type="AlphaFoldDB" id="A0A1H3NKN9"/>
<evidence type="ECO:0000256" key="3">
    <source>
        <dbReference type="ARBA" id="ARBA00023052"/>
    </source>
</evidence>
<proteinExistence type="inferred from homology"/>